<evidence type="ECO:0000313" key="8">
    <source>
        <dbReference type="EMBL" id="PVD22079.1"/>
    </source>
</evidence>
<reference evidence="8 9" key="1">
    <citation type="submission" date="2018-04" db="EMBL/GenBank/DDBJ databases">
        <title>The genome of golden apple snail Pomacea canaliculata provides insight into stress tolerance and invasive adaptation.</title>
        <authorList>
            <person name="Liu C."/>
            <person name="Liu B."/>
            <person name="Ren Y."/>
            <person name="Zhang Y."/>
            <person name="Wang H."/>
            <person name="Li S."/>
            <person name="Jiang F."/>
            <person name="Yin L."/>
            <person name="Zhang G."/>
            <person name="Qian W."/>
            <person name="Fan W."/>
        </authorList>
    </citation>
    <scope>NUCLEOTIDE SEQUENCE [LARGE SCALE GENOMIC DNA]</scope>
    <source>
        <strain evidence="8">SZHN2017</strain>
        <tissue evidence="8">Muscle</tissue>
    </source>
</reference>
<evidence type="ECO:0000313" key="9">
    <source>
        <dbReference type="Proteomes" id="UP000245119"/>
    </source>
</evidence>
<dbReference type="SUPFAM" id="SSF57850">
    <property type="entry name" value="RING/U-box"/>
    <property type="match status" value="1"/>
</dbReference>
<evidence type="ECO:0000256" key="3">
    <source>
        <dbReference type="ARBA" id="ARBA00022833"/>
    </source>
</evidence>
<dbReference type="CDD" id="cd19757">
    <property type="entry name" value="Bbox1"/>
    <property type="match status" value="1"/>
</dbReference>
<organism evidence="8 9">
    <name type="scientific">Pomacea canaliculata</name>
    <name type="common">Golden apple snail</name>
    <dbReference type="NCBI Taxonomy" id="400727"/>
    <lineage>
        <taxon>Eukaryota</taxon>
        <taxon>Metazoa</taxon>
        <taxon>Spiralia</taxon>
        <taxon>Lophotrochozoa</taxon>
        <taxon>Mollusca</taxon>
        <taxon>Gastropoda</taxon>
        <taxon>Caenogastropoda</taxon>
        <taxon>Architaenioglossa</taxon>
        <taxon>Ampullarioidea</taxon>
        <taxon>Ampullariidae</taxon>
        <taxon>Pomacea</taxon>
    </lineage>
</organism>
<dbReference type="OrthoDB" id="6162413at2759"/>
<dbReference type="PROSITE" id="PS00518">
    <property type="entry name" value="ZF_RING_1"/>
    <property type="match status" value="1"/>
</dbReference>
<dbReference type="PROSITE" id="PS50089">
    <property type="entry name" value="ZF_RING_2"/>
    <property type="match status" value="1"/>
</dbReference>
<dbReference type="SUPFAM" id="SSF57845">
    <property type="entry name" value="B-box zinc-binding domain"/>
    <property type="match status" value="1"/>
</dbReference>
<evidence type="ECO:0000256" key="5">
    <source>
        <dbReference type="SAM" id="Coils"/>
    </source>
</evidence>
<dbReference type="InterPro" id="IPR018957">
    <property type="entry name" value="Znf_C3HC4_RING-type"/>
</dbReference>
<protein>
    <recommendedName>
        <fullName evidence="10">RING-type domain-containing protein</fullName>
    </recommendedName>
</protein>
<dbReference type="PANTHER" id="PTHR25462">
    <property type="entry name" value="BONUS, ISOFORM C-RELATED"/>
    <property type="match status" value="1"/>
</dbReference>
<dbReference type="Gene3D" id="3.30.160.60">
    <property type="entry name" value="Classic Zinc Finger"/>
    <property type="match status" value="1"/>
</dbReference>
<dbReference type="Pfam" id="PF00643">
    <property type="entry name" value="zf-B_box"/>
    <property type="match status" value="1"/>
</dbReference>
<evidence type="ECO:0000259" key="6">
    <source>
        <dbReference type="PROSITE" id="PS50089"/>
    </source>
</evidence>
<dbReference type="InterPro" id="IPR000315">
    <property type="entry name" value="Znf_B-box"/>
</dbReference>
<evidence type="ECO:0000256" key="2">
    <source>
        <dbReference type="ARBA" id="ARBA00022771"/>
    </source>
</evidence>
<keyword evidence="5" id="KW-0175">Coiled coil</keyword>
<dbReference type="SMART" id="SM00336">
    <property type="entry name" value="BBOX"/>
    <property type="match status" value="2"/>
</dbReference>
<dbReference type="PANTHER" id="PTHR25462:SF300">
    <property type="entry name" value="RING-TYPE DOMAIN-CONTAINING PROTEIN"/>
    <property type="match status" value="1"/>
</dbReference>
<dbReference type="InterPro" id="IPR017907">
    <property type="entry name" value="Znf_RING_CS"/>
</dbReference>
<dbReference type="InterPro" id="IPR047153">
    <property type="entry name" value="TRIM45/56/19-like"/>
</dbReference>
<dbReference type="InterPro" id="IPR013083">
    <property type="entry name" value="Znf_RING/FYVE/PHD"/>
</dbReference>
<dbReference type="Proteomes" id="UP000245119">
    <property type="component" value="Linkage Group LG11"/>
</dbReference>
<dbReference type="SMART" id="SM00184">
    <property type="entry name" value="RING"/>
    <property type="match status" value="1"/>
</dbReference>
<dbReference type="Gene3D" id="2.60.120.920">
    <property type="match status" value="1"/>
</dbReference>
<feature type="domain" description="RING-type" evidence="6">
    <location>
        <begin position="13"/>
        <end position="53"/>
    </location>
</feature>
<keyword evidence="1" id="KW-0479">Metal-binding</keyword>
<dbReference type="PROSITE" id="PS50119">
    <property type="entry name" value="ZF_BBOX"/>
    <property type="match status" value="1"/>
</dbReference>
<dbReference type="AlphaFoldDB" id="A0A2T7NLN5"/>
<dbReference type="GO" id="GO:0008270">
    <property type="term" value="F:zinc ion binding"/>
    <property type="evidence" value="ECO:0007669"/>
    <property type="project" value="UniProtKB-KW"/>
</dbReference>
<dbReference type="EMBL" id="PZQS01000011">
    <property type="protein sequence ID" value="PVD22079.1"/>
    <property type="molecule type" value="Genomic_DNA"/>
</dbReference>
<keyword evidence="3" id="KW-0862">Zinc</keyword>
<feature type="domain" description="B box-type" evidence="7">
    <location>
        <begin position="91"/>
        <end position="137"/>
    </location>
</feature>
<dbReference type="Gene3D" id="3.30.40.10">
    <property type="entry name" value="Zinc/RING finger domain, C3HC4 (zinc finger)"/>
    <property type="match status" value="1"/>
</dbReference>
<accession>A0A2T7NLN5</accession>
<evidence type="ECO:0000259" key="7">
    <source>
        <dbReference type="PROSITE" id="PS50119"/>
    </source>
</evidence>
<gene>
    <name evidence="8" type="ORF">C0Q70_17882</name>
</gene>
<dbReference type="InterPro" id="IPR001841">
    <property type="entry name" value="Znf_RING"/>
</dbReference>
<feature type="coiled-coil region" evidence="5">
    <location>
        <begin position="186"/>
        <end position="220"/>
    </location>
</feature>
<evidence type="ECO:0000256" key="4">
    <source>
        <dbReference type="PROSITE-ProRule" id="PRU00024"/>
    </source>
</evidence>
<proteinExistence type="predicted"/>
<comment type="caution">
    <text evidence="8">The sequence shown here is derived from an EMBL/GenBank/DDBJ whole genome shotgun (WGS) entry which is preliminary data.</text>
</comment>
<sequence>METVSCEPPDTECSVCHNNFFEPKILLCGHLLCRECIVSIIKSKNHPDCPLCQDPIASQEALESQSPESIADSLPTDFVMDALVLSVDLKTQTPVCCGCRREEADSICLQCREMLCPACTNVHKNFSMSRSHEVKSLGSVTAESLAASRIPLCECHGEKIKYYCANHGFAVCGSCVAETHKLCPEMKDLDSKMNAAKEAVRDLNETLSSAGNKMEKSINELNTCLIGWNSYEKLCNRLVPIFNKYTKPLKSASSRKVLESMRDASYDIEMRLARVKSHARIVSRAGAVCPCPQLIYAKQTLQDRIKTLDLSATWPSEIDTTAFVKMVDLNNFVRQIKCELTLQEERLEEIEFVFHKNRGSSVMLALNQKLAECQGACEGVVVSRDALVSNVLYQVSVIEMRRAWQPDDIKFCGITQTYPNDLNIKQWMCEMVDVQTADWPDNVVERDLGIALRNVQRPCYAVFDLSINVTQVFGWEFRKHLVDAGHRAKRGLYHEKTVVHNSRPLAARHADVILAHALEAPARVGAVSGHDVMAASHEWWLHARGAEVQ</sequence>
<dbReference type="Pfam" id="PF00097">
    <property type="entry name" value="zf-C3HC4"/>
    <property type="match status" value="1"/>
</dbReference>
<keyword evidence="9" id="KW-1185">Reference proteome</keyword>
<evidence type="ECO:0008006" key="10">
    <source>
        <dbReference type="Google" id="ProtNLM"/>
    </source>
</evidence>
<dbReference type="InterPro" id="IPR043136">
    <property type="entry name" value="B30.2/SPRY_sf"/>
</dbReference>
<evidence type="ECO:0000256" key="1">
    <source>
        <dbReference type="ARBA" id="ARBA00022723"/>
    </source>
</evidence>
<keyword evidence="2 4" id="KW-0863">Zinc-finger</keyword>
<name>A0A2T7NLN5_POMCA</name>